<dbReference type="InterPro" id="IPR044068">
    <property type="entry name" value="CB"/>
</dbReference>
<keyword evidence="5" id="KW-1185">Reference proteome</keyword>
<dbReference type="Proteomes" id="UP000199400">
    <property type="component" value="Unassembled WGS sequence"/>
</dbReference>
<keyword evidence="2" id="KW-0238">DNA-binding</keyword>
<dbReference type="AlphaFoldDB" id="A0A1I1ST29"/>
<sequence length="72" mass="7781">MPGSTSTAARAISALRSFGDFLRESGELGDNEMMLVRRPKIPERLPLVLGEHDLENMIEGPGQSCGPRDGRG</sequence>
<dbReference type="RefSeq" id="WP_096333339.1">
    <property type="nucleotide sequence ID" value="NZ_FOMX01000002.1"/>
</dbReference>
<feature type="domain" description="Core-binding (CB)" evidence="3">
    <location>
        <begin position="1"/>
        <end position="23"/>
    </location>
</feature>
<gene>
    <name evidence="4" type="ORF">SAMN02745121_00254</name>
</gene>
<reference evidence="5" key="1">
    <citation type="submission" date="2016-10" db="EMBL/GenBank/DDBJ databases">
        <authorList>
            <person name="Varghese N."/>
            <person name="Submissions S."/>
        </authorList>
    </citation>
    <scope>NUCLEOTIDE SEQUENCE [LARGE SCALE GENOMIC DNA]</scope>
    <source>
        <strain evidence="5">ATCC 25963</strain>
    </source>
</reference>
<organism evidence="4 5">
    <name type="scientific">Nannocystis exedens</name>
    <dbReference type="NCBI Taxonomy" id="54"/>
    <lineage>
        <taxon>Bacteria</taxon>
        <taxon>Pseudomonadati</taxon>
        <taxon>Myxococcota</taxon>
        <taxon>Polyangia</taxon>
        <taxon>Nannocystales</taxon>
        <taxon>Nannocystaceae</taxon>
        <taxon>Nannocystis</taxon>
    </lineage>
</organism>
<evidence type="ECO:0000313" key="4">
    <source>
        <dbReference type="EMBL" id="SFD49679.1"/>
    </source>
</evidence>
<evidence type="ECO:0000313" key="5">
    <source>
        <dbReference type="Proteomes" id="UP000199400"/>
    </source>
</evidence>
<dbReference type="GO" id="GO:0015074">
    <property type="term" value="P:DNA integration"/>
    <property type="evidence" value="ECO:0007669"/>
    <property type="project" value="UniProtKB-KW"/>
</dbReference>
<dbReference type="PROSITE" id="PS51900">
    <property type="entry name" value="CB"/>
    <property type="match status" value="1"/>
</dbReference>
<name>A0A1I1ST29_9BACT</name>
<keyword evidence="1" id="KW-0229">DNA integration</keyword>
<proteinExistence type="predicted"/>
<dbReference type="GO" id="GO:0003677">
    <property type="term" value="F:DNA binding"/>
    <property type="evidence" value="ECO:0007669"/>
    <property type="project" value="UniProtKB-UniRule"/>
</dbReference>
<evidence type="ECO:0000256" key="2">
    <source>
        <dbReference type="PROSITE-ProRule" id="PRU01248"/>
    </source>
</evidence>
<evidence type="ECO:0000259" key="3">
    <source>
        <dbReference type="PROSITE" id="PS51900"/>
    </source>
</evidence>
<accession>A0A1I1ST29</accession>
<dbReference type="EMBL" id="FOMX01000002">
    <property type="protein sequence ID" value="SFD49679.1"/>
    <property type="molecule type" value="Genomic_DNA"/>
</dbReference>
<evidence type="ECO:0000256" key="1">
    <source>
        <dbReference type="ARBA" id="ARBA00022908"/>
    </source>
</evidence>
<dbReference type="OrthoDB" id="9801717at2"/>
<protein>
    <submittedName>
        <fullName evidence="4">Integrase/recombinase XerC/integrase/recombinase XerD</fullName>
    </submittedName>
</protein>